<accession>A0A1C4B623</accession>
<organism evidence="2 3">
    <name type="scientific">Bacillus wiedmannii</name>
    <dbReference type="NCBI Taxonomy" id="1890302"/>
    <lineage>
        <taxon>Bacteria</taxon>
        <taxon>Bacillati</taxon>
        <taxon>Bacillota</taxon>
        <taxon>Bacilli</taxon>
        <taxon>Bacillales</taxon>
        <taxon>Bacillaceae</taxon>
        <taxon>Bacillus</taxon>
        <taxon>Bacillus cereus group</taxon>
    </lineage>
</organism>
<evidence type="ECO:0000313" key="3">
    <source>
        <dbReference type="Proteomes" id="UP000196052"/>
    </source>
</evidence>
<evidence type="ECO:0000313" key="2">
    <source>
        <dbReference type="EMBL" id="SCC02286.1"/>
    </source>
</evidence>
<dbReference type="AlphaFoldDB" id="A0A1C4B623"/>
<feature type="coiled-coil region" evidence="1">
    <location>
        <begin position="138"/>
        <end position="165"/>
    </location>
</feature>
<gene>
    <name evidence="2" type="ORF">BC05F1_01137</name>
</gene>
<reference evidence="3" key="1">
    <citation type="submission" date="2016-08" db="EMBL/GenBank/DDBJ databases">
        <authorList>
            <person name="Loux V."/>
            <person name="Rue O."/>
        </authorList>
    </citation>
    <scope>NUCLEOTIDE SEQUENCE [LARGE SCALE GENOMIC DNA]</scope>
    <source>
        <strain evidence="3">INRA Bc05-F1</strain>
    </source>
</reference>
<protein>
    <submittedName>
        <fullName evidence="2">Uncharacterized protein</fullName>
    </submittedName>
</protein>
<sequence length="166" mass="19776">MKTLYLYDKETGAFTETKMISPVFKSLNKLEETKRPFDIPEIITVKTTHRYLDTDGNYQEKEVEQKKLQYKSVELSYQEEVSDGYTEIYEYPDYPYTELPLPVPNWKPVWDGEKWLETITEEELEEMNKPKPQEPSELEQFKKKLALTEKALDDLIMDNNAYKKEL</sequence>
<proteinExistence type="predicted"/>
<dbReference type="Proteomes" id="UP000196052">
    <property type="component" value="Unassembled WGS sequence"/>
</dbReference>
<name>A0A1C4B623_9BACI</name>
<evidence type="ECO:0000256" key="1">
    <source>
        <dbReference type="SAM" id="Coils"/>
    </source>
</evidence>
<keyword evidence="1" id="KW-0175">Coiled coil</keyword>
<dbReference type="EMBL" id="FMBE01000013">
    <property type="protein sequence ID" value="SCC02286.1"/>
    <property type="molecule type" value="Genomic_DNA"/>
</dbReference>
<dbReference type="RefSeq" id="WP_088121548.1">
    <property type="nucleotide sequence ID" value="NZ_FMBE01000013.1"/>
</dbReference>